<keyword evidence="3" id="KW-0411">Iron-sulfur</keyword>
<accession>A0A8I0N4X8</accession>
<dbReference type="GO" id="GO:0043546">
    <property type="term" value="F:molybdopterin cofactor binding"/>
    <property type="evidence" value="ECO:0007669"/>
    <property type="project" value="InterPro"/>
</dbReference>
<proteinExistence type="predicted"/>
<dbReference type="InterPro" id="IPR050123">
    <property type="entry name" value="Prok_molybdopt-oxidoreductase"/>
</dbReference>
<keyword evidence="1" id="KW-0479">Metal-binding</keyword>
<dbReference type="CDD" id="cd02787">
    <property type="entry name" value="MopB_CT_ydeP"/>
    <property type="match status" value="1"/>
</dbReference>
<dbReference type="Gene3D" id="2.40.40.20">
    <property type="match status" value="1"/>
</dbReference>
<dbReference type="InterPro" id="IPR009010">
    <property type="entry name" value="Asp_de-COase-like_dom_sf"/>
</dbReference>
<dbReference type="GO" id="GO:0008863">
    <property type="term" value="F:formate dehydrogenase (NAD+) activity"/>
    <property type="evidence" value="ECO:0007669"/>
    <property type="project" value="InterPro"/>
</dbReference>
<keyword evidence="2" id="KW-0408">Iron</keyword>
<dbReference type="PANTHER" id="PTHR43105:SF4">
    <property type="entry name" value="PROTEIN YDEP"/>
    <property type="match status" value="1"/>
</dbReference>
<sequence>MRRAASRSSALADNSHIVGGGPKKVLYTLATIARMGVGKAGKALTSKNACKACAYGMGGQRGGMTNELDEFPSVCNKSVQAQSTDIQPAIPHEIFAHPLAELQELTGREMEHLGRLGTPLFKRAGSDRYEPVEWDFALKHAVERLNATDPQRSFFYSSGRSSNEAGFIFQLLARAYGTNNVNNCSYYCHQATSEGLATTIGKATSSVELEDLTGADLIFVIGANPSSNHPRFIHMLKNCRERGGEVVVINPAREPGLVKFAVPKSPSSMLKGGSEIASDYVQPRIGSDIALLKGIAKAVLEGGYEAREFLLAHTSGFEAFKADLDALSWAEITAACGIPRHEIAHIADRYGQADRVVFAWGMGMTHHIHGVANVEAIANLAMLRGMVGKRYAGLLPLRGHSNVQGIGTIGVKPVLAKDVLAKMEAEFGVKFPEEKGFDTMACLKAAEAGEIDAAVIMGGNLWGATPDRAFASRAMEAIGFKLFLTTTLNMGHVHGLGDGEVLVLPVTARDEEWEPTTQESMFNYVRLSDGGICRLDTVKPESWILATLAEGIVPFDYPIDFTAFRSHAKVRQAIAAIVPGMEQLADIDVAKQEFHIKHRVMHTPEFGTVDGKAHFVVTPLPKLQRERLTLATMRSEGQFNTIIYEEKDSYRGGAGRQAVFLNAEDMAALGVSEGQAVTLASDTGRMAAVATMFDLPRGSAMAYYPEANVLVGTEVDPRSKTPAFKSVPVWIEA</sequence>
<dbReference type="SUPFAM" id="SSF50692">
    <property type="entry name" value="ADC-like"/>
    <property type="match status" value="1"/>
</dbReference>
<dbReference type="InterPro" id="IPR037951">
    <property type="entry name" value="MopB_CT_YdeP"/>
</dbReference>
<dbReference type="Proteomes" id="UP000642265">
    <property type="component" value="Unassembled WGS sequence"/>
</dbReference>
<evidence type="ECO:0000313" key="7">
    <source>
        <dbReference type="Proteomes" id="UP000642265"/>
    </source>
</evidence>
<dbReference type="EMBL" id="JACZKO010000026">
    <property type="protein sequence ID" value="MBE0560904.1"/>
    <property type="molecule type" value="Genomic_DNA"/>
</dbReference>
<feature type="domain" description="Molybdopterin oxidoreductase" evidence="4">
    <location>
        <begin position="115"/>
        <end position="469"/>
    </location>
</feature>
<feature type="domain" description="Molybdopterin dinucleotide-binding" evidence="5">
    <location>
        <begin position="628"/>
        <end position="728"/>
    </location>
</feature>
<comment type="caution">
    <text evidence="6">The sequence shown here is derived from an EMBL/GenBank/DDBJ whole genome shotgun (WGS) entry which is preliminary data.</text>
</comment>
<dbReference type="GO" id="GO:0045333">
    <property type="term" value="P:cellular respiration"/>
    <property type="evidence" value="ECO:0007669"/>
    <property type="project" value="UniProtKB-ARBA"/>
</dbReference>
<dbReference type="PANTHER" id="PTHR43105">
    <property type="entry name" value="RESPIRATORY NITRATE REDUCTASE"/>
    <property type="match status" value="1"/>
</dbReference>
<dbReference type="AlphaFoldDB" id="A0A8I0N4X8"/>
<reference evidence="6" key="2">
    <citation type="submission" date="2020-10" db="EMBL/GenBank/DDBJ databases">
        <title>Enrichment of novel Verrucomicrobia, Bacteroidetes and Krumholzibacteria in an oxygen-limited, methane- and iron-fed bioreactor inoculated with Bothnian Sea sediments.</title>
        <authorList>
            <person name="Martins P.D."/>
            <person name="de Jong A."/>
            <person name="Lenstra W.K."/>
            <person name="van Helmond N.A.G.M."/>
            <person name="Slomp C.P."/>
            <person name="Jetten M.S.M."/>
            <person name="Welte C.U."/>
            <person name="Rasigraf O."/>
        </authorList>
    </citation>
    <scope>NUCLEOTIDE SEQUENCE</scope>
    <source>
        <strain evidence="6">MAG47</strain>
    </source>
</reference>
<evidence type="ECO:0000256" key="2">
    <source>
        <dbReference type="ARBA" id="ARBA00023004"/>
    </source>
</evidence>
<dbReference type="GO" id="GO:0016020">
    <property type="term" value="C:membrane"/>
    <property type="evidence" value="ECO:0007669"/>
    <property type="project" value="TreeGrafter"/>
</dbReference>
<evidence type="ECO:0000259" key="4">
    <source>
        <dbReference type="Pfam" id="PF00384"/>
    </source>
</evidence>
<dbReference type="InterPro" id="IPR006657">
    <property type="entry name" value="MoPterin_dinucl-bd_dom"/>
</dbReference>
<evidence type="ECO:0000256" key="1">
    <source>
        <dbReference type="ARBA" id="ARBA00022723"/>
    </source>
</evidence>
<dbReference type="NCBIfam" id="TIGR01701">
    <property type="entry name" value="Fdhalpha-like"/>
    <property type="match status" value="1"/>
</dbReference>
<reference evidence="6" key="1">
    <citation type="submission" date="2020-09" db="EMBL/GenBank/DDBJ databases">
        <authorList>
            <person name="Dalcin Martins P."/>
        </authorList>
    </citation>
    <scope>NUCLEOTIDE SEQUENCE</scope>
    <source>
        <strain evidence="6">MAG47</strain>
    </source>
</reference>
<dbReference type="SUPFAM" id="SSF53706">
    <property type="entry name" value="Formate dehydrogenase/DMSO reductase, domains 1-3"/>
    <property type="match status" value="1"/>
</dbReference>
<dbReference type="GO" id="GO:0051539">
    <property type="term" value="F:4 iron, 4 sulfur cluster binding"/>
    <property type="evidence" value="ECO:0007669"/>
    <property type="project" value="InterPro"/>
</dbReference>
<dbReference type="InterPro" id="IPR010046">
    <property type="entry name" value="Mopterin_OxRdtse_a_bac"/>
</dbReference>
<evidence type="ECO:0000256" key="3">
    <source>
        <dbReference type="ARBA" id="ARBA00023014"/>
    </source>
</evidence>
<name>A0A8I0N4X8_BRUAN</name>
<gene>
    <name evidence="6" type="ORF">IH622_08815</name>
</gene>
<evidence type="ECO:0000313" key="6">
    <source>
        <dbReference type="EMBL" id="MBE0560904.1"/>
    </source>
</evidence>
<organism evidence="6 7">
    <name type="scientific">Brucella anthropi</name>
    <name type="common">Ochrobactrum anthropi</name>
    <dbReference type="NCBI Taxonomy" id="529"/>
    <lineage>
        <taxon>Bacteria</taxon>
        <taxon>Pseudomonadati</taxon>
        <taxon>Pseudomonadota</taxon>
        <taxon>Alphaproteobacteria</taxon>
        <taxon>Hyphomicrobiales</taxon>
        <taxon>Brucellaceae</taxon>
        <taxon>Brucella/Ochrobactrum group</taxon>
        <taxon>Brucella</taxon>
    </lineage>
</organism>
<dbReference type="Gene3D" id="3.40.50.740">
    <property type="match status" value="1"/>
</dbReference>
<evidence type="ECO:0000259" key="5">
    <source>
        <dbReference type="Pfam" id="PF01568"/>
    </source>
</evidence>
<dbReference type="InterPro" id="IPR006656">
    <property type="entry name" value="Mopterin_OxRdtase"/>
</dbReference>
<dbReference type="Pfam" id="PF01568">
    <property type="entry name" value="Molydop_binding"/>
    <property type="match status" value="1"/>
</dbReference>
<protein>
    <submittedName>
        <fullName evidence="6">FdhF/YdeP family oxidoreductase</fullName>
    </submittedName>
</protein>
<dbReference type="GO" id="GO:0030151">
    <property type="term" value="F:molybdenum ion binding"/>
    <property type="evidence" value="ECO:0007669"/>
    <property type="project" value="InterPro"/>
</dbReference>
<dbReference type="GO" id="GO:1990204">
    <property type="term" value="C:oxidoreductase complex"/>
    <property type="evidence" value="ECO:0007669"/>
    <property type="project" value="UniProtKB-ARBA"/>
</dbReference>
<dbReference type="Gene3D" id="3.40.228.10">
    <property type="entry name" value="Dimethylsulfoxide Reductase, domain 2"/>
    <property type="match status" value="1"/>
</dbReference>
<dbReference type="PIRSF" id="PIRSF000144">
    <property type="entry name" value="CbbBc"/>
    <property type="match status" value="1"/>
</dbReference>
<dbReference type="Pfam" id="PF00384">
    <property type="entry name" value="Molybdopterin"/>
    <property type="match status" value="1"/>
</dbReference>